<sequence>MARESSPPPPEFPSPPPSPPDEWAGYSHTNGESVPYAYLRTGCPLKVDQAATDKKFAEIRAAGGNPYMPDDAVIVDDPEKCADVPIATIATGQRASLIQQAGQFLNGDTARIALKETAIGARRRRALREGRSLLQIEDPDPEAPTWELDIPGHDGSTVDGYLANITMTNKENAEAGLDERLTIDSDAFQLKRRGFQQEIFRGTVVDSFTTLVFILDFSGHPSSSCGAAATWGASAKADDVYRAMVDPSYANNLKNFYETCSFGKARLSPNNVKVLGPVPIPCRGVLPKDLTGHPSMPPRPPPRPPSQWANLISHSRMNDTTHDWWDISRYCTASEQQAWEREAEKWARNEALKDPNLARLLAVRERRRNIYVLPNALPCSCYVKGGVSGTGLQVVAHEAMHNLGLEHAGMGMDEYGDSTDVMGNFRQAANGLLCPNAPNMYRIGWAKPLNPPGTPATPTSNPTPRGGQYGSLSAGNFTLAAASDTLNKGNKRTFTLPAFSSRDDNHLMIALGAQFTPVTAPLDPTTGASLYTSSMSNPKTPFPVYYISYRVKNFTPGGFDSGITSSYDKKVLIHQYNGTQSERTFGFKSLLWDWGPSFNRRASWDSSGNTWASPFVAVQKINNLDLGGGLVIRVIPGTATTTSIQVEVCRQYAQKEPALGCSSGADLDCDGLVGSKDPDCSSG</sequence>
<feature type="region of interest" description="Disordered" evidence="1">
    <location>
        <begin position="1"/>
        <end position="29"/>
    </location>
</feature>
<dbReference type="AlphaFoldDB" id="A0A835Y3P5"/>
<keyword evidence="4" id="KW-1185">Reference proteome</keyword>
<dbReference type="OrthoDB" id="550723at2759"/>
<evidence type="ECO:0000259" key="2">
    <source>
        <dbReference type="Pfam" id="PF05548"/>
    </source>
</evidence>
<dbReference type="EMBL" id="JAEHOE010000037">
    <property type="protein sequence ID" value="KAG2493551.1"/>
    <property type="molecule type" value="Genomic_DNA"/>
</dbReference>
<proteinExistence type="predicted"/>
<name>A0A835Y3P5_9CHLO</name>
<feature type="compositionally biased region" description="Pro residues" evidence="1">
    <location>
        <begin position="1"/>
        <end position="20"/>
    </location>
</feature>
<feature type="region of interest" description="Disordered" evidence="1">
    <location>
        <begin position="449"/>
        <end position="469"/>
    </location>
</feature>
<dbReference type="Pfam" id="PF05548">
    <property type="entry name" value="Peptidase_M11"/>
    <property type="match status" value="1"/>
</dbReference>
<protein>
    <recommendedName>
        <fullName evidence="2">Peptidase M11 gametolysin domain-containing protein</fullName>
    </recommendedName>
</protein>
<organism evidence="3 4">
    <name type="scientific">Edaphochlamys debaryana</name>
    <dbReference type="NCBI Taxonomy" id="47281"/>
    <lineage>
        <taxon>Eukaryota</taxon>
        <taxon>Viridiplantae</taxon>
        <taxon>Chlorophyta</taxon>
        <taxon>core chlorophytes</taxon>
        <taxon>Chlorophyceae</taxon>
        <taxon>CS clade</taxon>
        <taxon>Chlamydomonadales</taxon>
        <taxon>Chlamydomonadales incertae sedis</taxon>
        <taxon>Edaphochlamys</taxon>
    </lineage>
</organism>
<reference evidence="3" key="1">
    <citation type="journal article" date="2020" name="bioRxiv">
        <title>Comparative genomics of Chlamydomonas.</title>
        <authorList>
            <person name="Craig R.J."/>
            <person name="Hasan A.R."/>
            <person name="Ness R.W."/>
            <person name="Keightley P.D."/>
        </authorList>
    </citation>
    <scope>NUCLEOTIDE SEQUENCE</scope>
    <source>
        <strain evidence="3">CCAP 11/70</strain>
    </source>
</reference>
<feature type="domain" description="Peptidase M11 gametolysin" evidence="2">
    <location>
        <begin position="210"/>
        <end position="580"/>
    </location>
</feature>
<evidence type="ECO:0000256" key="1">
    <source>
        <dbReference type="SAM" id="MobiDB-lite"/>
    </source>
</evidence>
<evidence type="ECO:0000313" key="3">
    <source>
        <dbReference type="EMBL" id="KAG2493551.1"/>
    </source>
</evidence>
<dbReference type="SUPFAM" id="SSF55486">
    <property type="entry name" value="Metalloproteases ('zincins'), catalytic domain"/>
    <property type="match status" value="1"/>
</dbReference>
<comment type="caution">
    <text evidence="3">The sequence shown here is derived from an EMBL/GenBank/DDBJ whole genome shotgun (WGS) entry which is preliminary data.</text>
</comment>
<gene>
    <name evidence="3" type="ORF">HYH03_008365</name>
</gene>
<accession>A0A835Y3P5</accession>
<dbReference type="Proteomes" id="UP000612055">
    <property type="component" value="Unassembled WGS sequence"/>
</dbReference>
<evidence type="ECO:0000313" key="4">
    <source>
        <dbReference type="Proteomes" id="UP000612055"/>
    </source>
</evidence>
<dbReference type="InterPro" id="IPR008752">
    <property type="entry name" value="Peptidase_M11"/>
</dbReference>